<evidence type="ECO:0000256" key="7">
    <source>
        <dbReference type="ARBA" id="ARBA00022598"/>
    </source>
</evidence>
<evidence type="ECO:0000256" key="9">
    <source>
        <dbReference type="ARBA" id="ARBA00022741"/>
    </source>
</evidence>
<feature type="domain" description="GS catalytic" evidence="21">
    <location>
        <begin position="117"/>
        <end position="525"/>
    </location>
</feature>
<dbReference type="VEuPathDB" id="FungiDB:ASPNIDRAFT2_1201897"/>
<dbReference type="AlphaFoldDB" id="A0A100IKN1"/>
<evidence type="ECO:0000256" key="11">
    <source>
        <dbReference type="ARBA" id="ARBA00022840"/>
    </source>
</evidence>
<dbReference type="Gene3D" id="3.20.20.10">
    <property type="entry name" value="Alanine racemase"/>
    <property type="match status" value="1"/>
</dbReference>
<dbReference type="InterPro" id="IPR026956">
    <property type="entry name" value="D-ser_dehydrat-like_dom"/>
</dbReference>
<dbReference type="PANTHER" id="PTHR43785:SF12">
    <property type="entry name" value="TYPE-1 GLUTAMINE SYNTHETASE 2"/>
    <property type="match status" value="1"/>
</dbReference>
<evidence type="ECO:0000256" key="6">
    <source>
        <dbReference type="ARBA" id="ARBA00022575"/>
    </source>
</evidence>
<dbReference type="GO" id="GO:0005524">
    <property type="term" value="F:ATP binding"/>
    <property type="evidence" value="ECO:0007669"/>
    <property type="project" value="UniProtKB-KW"/>
</dbReference>
<evidence type="ECO:0000256" key="13">
    <source>
        <dbReference type="ARBA" id="ARBA00023239"/>
    </source>
</evidence>
<dbReference type="GO" id="GO:0006542">
    <property type="term" value="P:glutamine biosynthetic process"/>
    <property type="evidence" value="ECO:0007669"/>
    <property type="project" value="InterPro"/>
</dbReference>
<keyword evidence="10" id="KW-0862">Zinc</keyword>
<keyword evidence="8" id="KW-0479">Metal-binding</keyword>
<dbReference type="Pfam" id="PF00120">
    <property type="entry name" value="Gln-synt_C"/>
    <property type="match status" value="1"/>
</dbReference>
<dbReference type="VEuPathDB" id="FungiDB:An14g01470"/>
<comment type="cofactor">
    <cofactor evidence="2">
        <name>Zn(2+)</name>
        <dbReference type="ChEBI" id="CHEBI:29105"/>
    </cofactor>
</comment>
<dbReference type="GO" id="GO:0009636">
    <property type="term" value="P:response to toxic substance"/>
    <property type="evidence" value="ECO:0007669"/>
    <property type="project" value="UniProtKB-KW"/>
</dbReference>
<dbReference type="SUPFAM" id="SSF51419">
    <property type="entry name" value="PLP-binding barrel"/>
    <property type="match status" value="1"/>
</dbReference>
<dbReference type="FunFam" id="3.30.590.10:FF:000005">
    <property type="entry name" value="Probable glutamine synthetase"/>
    <property type="match status" value="1"/>
</dbReference>
<dbReference type="SUPFAM" id="SSF55931">
    <property type="entry name" value="Glutamine synthetase/guanido kinase"/>
    <property type="match status" value="1"/>
</dbReference>
<comment type="caution">
    <text evidence="22">The sequence shown here is derived from an EMBL/GenBank/DDBJ whole genome shotgun (WGS) entry which is preliminary data.</text>
</comment>
<keyword evidence="7" id="KW-0436">Ligase</keyword>
<dbReference type="GO" id="GO:0046872">
    <property type="term" value="F:metal ion binding"/>
    <property type="evidence" value="ECO:0007669"/>
    <property type="project" value="UniProtKB-KW"/>
</dbReference>
<dbReference type="Proteomes" id="UP000068243">
    <property type="component" value="Unassembled WGS sequence"/>
</dbReference>
<evidence type="ECO:0000256" key="1">
    <source>
        <dbReference type="ARBA" id="ARBA00001933"/>
    </source>
</evidence>
<keyword evidence="6" id="KW-0216">Detoxification</keyword>
<dbReference type="Gene3D" id="3.10.20.70">
    <property type="entry name" value="Glutamine synthetase, N-terminal domain"/>
    <property type="match status" value="1"/>
</dbReference>
<evidence type="ECO:0000256" key="20">
    <source>
        <dbReference type="RuleBase" id="RU000384"/>
    </source>
</evidence>
<dbReference type="PaxDb" id="5061-CADANGAP00010865"/>
<dbReference type="InterPro" id="IPR008146">
    <property type="entry name" value="Gln_synth_cat_dom"/>
</dbReference>
<dbReference type="FunFam" id="3.20.20.10:FF:000016">
    <property type="entry name" value="D-serine dehydratase"/>
    <property type="match status" value="1"/>
</dbReference>
<dbReference type="InterPro" id="IPR029066">
    <property type="entry name" value="PLP-binding_barrel"/>
</dbReference>
<dbReference type="EC" id="4.3.1.18" evidence="16"/>
<dbReference type="GO" id="GO:0004356">
    <property type="term" value="F:glutamine synthetase activity"/>
    <property type="evidence" value="ECO:0007669"/>
    <property type="project" value="InterPro"/>
</dbReference>
<evidence type="ECO:0000256" key="8">
    <source>
        <dbReference type="ARBA" id="ARBA00022723"/>
    </source>
</evidence>
<dbReference type="VEuPathDB" id="FungiDB:ATCC64974_1320"/>
<evidence type="ECO:0000256" key="4">
    <source>
        <dbReference type="ARBA" id="ARBA00009897"/>
    </source>
</evidence>
<dbReference type="InterPro" id="IPR042208">
    <property type="entry name" value="D-ser_dehydrat-like_sf"/>
</dbReference>
<keyword evidence="9" id="KW-0547">Nucleotide-binding</keyword>
<evidence type="ECO:0000256" key="10">
    <source>
        <dbReference type="ARBA" id="ARBA00022833"/>
    </source>
</evidence>
<evidence type="ECO:0000256" key="12">
    <source>
        <dbReference type="ARBA" id="ARBA00022898"/>
    </source>
</evidence>
<dbReference type="OrthoDB" id="77835at2759"/>
<sequence length="916" mass="100790">MATTITAEDLPNLLANDIKVKVAGVDCDGILRGKVMSKEKFLGIAQKGFGFSSAVFGWDMQDVLYTTEANIAPADSGYVDFLAVPDLNSFRRIPWEDDIPFFLVRFVQNDKPVSADGRSMLRSICDKLAANNCKGMAGVELEFMNFQTPSEDGYGASGSQTRDIAAFLDKNAPGALRPLTAGSFSYSATRPVAYKKYFYDIFDTSARFNCGIEGWHTEGGPGVYEAALKVCDVSDMADKVSLFKLLAKSIGVEHGITPCFMAKPMQGQPGSSGHIHVSLTDLEGKNLFARDTPDPNAPWADAAGLSDLGRQFLAGVLEALPDIMPLFAPTINSYKRLVENFWAPVNISWGLEDRMASVRIITPPVCKPGATRFEVRIPGADLHPHYALSVILAAGWRGVEKKLDIKVPPVNVQKAEKIKAELLPNTLEEALRRFNDKESVAREILDPEFVDFFTATREHELRVWREAVTDWEFKRYIETGQPTSSYLNPQLRPIPEYTTTECTVEMDFSLQSHTSFIGRPVRDLPTPSLVLSKPVLERNINRLQQDVQELGLSFRPHTLEITRLMLSNGLHRGLIVSTLSELRGVLPLAEEGILDEALYGLPIYPSALPHLHSMRKSHPNLNILLLIDSPQHIPIIESFNNSISDGISPWPVFIKLDVGSRRAGVDVYSPDSGPELEELVRAVEESSAVELYGFYCHAGHSYSAKGEEEAGRALGSEVSGVLRGVKLIKNRGGKKRKVVVSIGSTPTAHVVRQVKHLLAEEGNVNGDVDVDVEVHAGNYPTNDLQQLSTDLITPADLAVRVLAEVCSVYPRRNEALINAGTVALSKETSAVPGFGRLVERPEWGVVRMSQEHGILGLLSGGAGDGEGKKVEDVFHVGQKVMLHCQHACITAAQHFVYYVVDEEDVVRETWVPWKGW</sequence>
<dbReference type="FunFam" id="3.10.20.70:FF:000013">
    <property type="entry name" value="Glutamine synthetase bacteria"/>
    <property type="match status" value="1"/>
</dbReference>
<protein>
    <recommendedName>
        <fullName evidence="17">D-serine dehydratase</fullName>
        <ecNumber evidence="16">4.3.1.18</ecNumber>
    </recommendedName>
    <alternativeName>
        <fullName evidence="18">D-serine deaminase</fullName>
    </alternativeName>
    <alternativeName>
        <fullName evidence="5">Glutamine synthetase</fullName>
    </alternativeName>
</protein>
<comment type="similarity">
    <text evidence="3">Belongs to the DSD1 family.</text>
</comment>
<comment type="similarity">
    <text evidence="4 19 20">Belongs to the glutamine synthetase family.</text>
</comment>
<comment type="function">
    <text evidence="15">Catalyzes the conversion of D-serine to pyruvate and ammonia. May play a role in D-serine detoxification.</text>
</comment>
<dbReference type="GO" id="GO:0006576">
    <property type="term" value="P:biogenic amine metabolic process"/>
    <property type="evidence" value="ECO:0007669"/>
    <property type="project" value="UniProtKB-ARBA"/>
</dbReference>
<evidence type="ECO:0000256" key="2">
    <source>
        <dbReference type="ARBA" id="ARBA00001947"/>
    </source>
</evidence>
<dbReference type="InterPro" id="IPR036651">
    <property type="entry name" value="Gln_synt_N_sf"/>
</dbReference>
<dbReference type="PANTHER" id="PTHR43785">
    <property type="entry name" value="GAMMA-GLUTAMYLPUTRESCINE SYNTHETASE"/>
    <property type="match status" value="1"/>
</dbReference>
<gene>
    <name evidence="22" type="ORF">ABL_05637</name>
</gene>
<dbReference type="Pfam" id="PF14031">
    <property type="entry name" value="D-ser_dehydrat"/>
    <property type="match status" value="1"/>
</dbReference>
<comment type="catalytic activity">
    <reaction evidence="14">
        <text>D-serine = pyruvate + NH4(+)</text>
        <dbReference type="Rhea" id="RHEA:13977"/>
        <dbReference type="ChEBI" id="CHEBI:15361"/>
        <dbReference type="ChEBI" id="CHEBI:28938"/>
        <dbReference type="ChEBI" id="CHEBI:35247"/>
        <dbReference type="EC" id="4.3.1.18"/>
    </reaction>
    <physiologicalReaction direction="left-to-right" evidence="14">
        <dbReference type="Rhea" id="RHEA:13978"/>
    </physiologicalReaction>
</comment>
<dbReference type="VEuPathDB" id="FungiDB:M747DRAFT_291681"/>
<comment type="cofactor">
    <cofactor evidence="1">
        <name>pyridoxal 5'-phosphate</name>
        <dbReference type="ChEBI" id="CHEBI:597326"/>
    </cofactor>
</comment>
<proteinExistence type="inferred from homology"/>
<dbReference type="VEuPathDB" id="FungiDB:ATCC64974_1330"/>
<dbReference type="VEuPathDB" id="FungiDB:An14g01460"/>
<evidence type="ECO:0000256" key="14">
    <source>
        <dbReference type="ARBA" id="ARBA00051198"/>
    </source>
</evidence>
<dbReference type="GO" id="GO:0008721">
    <property type="term" value="F:D-serine ammonia-lyase activity"/>
    <property type="evidence" value="ECO:0007669"/>
    <property type="project" value="UniProtKB-EC"/>
</dbReference>
<evidence type="ECO:0000313" key="22">
    <source>
        <dbReference type="EMBL" id="GAQ42976.1"/>
    </source>
</evidence>
<evidence type="ECO:0000256" key="19">
    <source>
        <dbReference type="PROSITE-ProRule" id="PRU01331"/>
    </source>
</evidence>
<reference evidence="23" key="1">
    <citation type="journal article" date="2016" name="Genome Announc.">
        <title>Draft genome sequence of Aspergillus niger strain An76.</title>
        <authorList>
            <person name="Gong W."/>
            <person name="Cheng Z."/>
            <person name="Zhang H."/>
            <person name="Liu L."/>
            <person name="Gao P."/>
            <person name="Wang L."/>
        </authorList>
    </citation>
    <scope>NUCLEOTIDE SEQUENCE [LARGE SCALE GENOMIC DNA]</scope>
    <source>
        <strain evidence="23">An76</strain>
    </source>
</reference>
<evidence type="ECO:0000259" key="21">
    <source>
        <dbReference type="PROSITE" id="PS51987"/>
    </source>
</evidence>
<evidence type="ECO:0000256" key="3">
    <source>
        <dbReference type="ARBA" id="ARBA00005323"/>
    </source>
</evidence>
<dbReference type="GO" id="GO:0070178">
    <property type="term" value="P:D-serine metabolic process"/>
    <property type="evidence" value="ECO:0007669"/>
    <property type="project" value="UniProtKB-ARBA"/>
</dbReference>
<dbReference type="VEuPathDB" id="FungiDB:M747DRAFT_320231"/>
<dbReference type="Gene3D" id="2.40.37.20">
    <property type="entry name" value="D-serine dehydratase-like domain"/>
    <property type="match status" value="1"/>
</dbReference>
<keyword evidence="12" id="KW-0663">Pyridoxal phosphate</keyword>
<keyword evidence="13" id="KW-0456">Lyase</keyword>
<keyword evidence="11" id="KW-0067">ATP-binding</keyword>
<dbReference type="VEuPathDB" id="FungiDB:ASPNIDRAFT2_1169957"/>
<dbReference type="EMBL" id="BCMY01000008">
    <property type="protein sequence ID" value="GAQ42976.1"/>
    <property type="molecule type" value="Genomic_DNA"/>
</dbReference>
<dbReference type="PROSITE" id="PS51987">
    <property type="entry name" value="GS_CATALYTIC"/>
    <property type="match status" value="1"/>
</dbReference>
<evidence type="ECO:0000313" key="23">
    <source>
        <dbReference type="Proteomes" id="UP000068243"/>
    </source>
</evidence>
<organism evidence="22 23">
    <name type="scientific">Aspergillus niger</name>
    <dbReference type="NCBI Taxonomy" id="5061"/>
    <lineage>
        <taxon>Eukaryota</taxon>
        <taxon>Fungi</taxon>
        <taxon>Dikarya</taxon>
        <taxon>Ascomycota</taxon>
        <taxon>Pezizomycotina</taxon>
        <taxon>Eurotiomycetes</taxon>
        <taxon>Eurotiomycetidae</taxon>
        <taxon>Eurotiales</taxon>
        <taxon>Aspergillaceae</taxon>
        <taxon>Aspergillus</taxon>
        <taxon>Aspergillus subgen. Circumdati</taxon>
    </lineage>
</organism>
<evidence type="ECO:0000256" key="5">
    <source>
        <dbReference type="ARBA" id="ARBA00021364"/>
    </source>
</evidence>
<dbReference type="InterPro" id="IPR014746">
    <property type="entry name" value="Gln_synth/guanido_kin_cat_dom"/>
</dbReference>
<evidence type="ECO:0000256" key="17">
    <source>
        <dbReference type="ARBA" id="ARBA00069616"/>
    </source>
</evidence>
<accession>A0A100IKN1</accession>
<evidence type="ECO:0000256" key="18">
    <source>
        <dbReference type="ARBA" id="ARBA00075219"/>
    </source>
</evidence>
<dbReference type="SMART" id="SM01119">
    <property type="entry name" value="D-ser_dehydrat"/>
    <property type="match status" value="1"/>
</dbReference>
<dbReference type="SMART" id="SM01230">
    <property type="entry name" value="Gln-synt_C"/>
    <property type="match status" value="1"/>
</dbReference>
<name>A0A100IKN1_ASPNG</name>
<evidence type="ECO:0000256" key="16">
    <source>
        <dbReference type="ARBA" id="ARBA00066349"/>
    </source>
</evidence>
<dbReference type="Gene3D" id="3.30.590.10">
    <property type="entry name" value="Glutamine synthetase/guanido kinase, catalytic domain"/>
    <property type="match status" value="1"/>
</dbReference>
<evidence type="ECO:0000256" key="15">
    <source>
        <dbReference type="ARBA" id="ARBA00055764"/>
    </source>
</evidence>